<accession>Q6IKT8</accession>
<evidence type="ECO:0000313" key="1">
    <source>
        <dbReference type="EMBL" id="DAA03121.1"/>
    </source>
</evidence>
<protein>
    <submittedName>
        <fullName evidence="1">HDC11480</fullName>
    </submittedName>
</protein>
<name>Q6IKT8_DROME</name>
<dbReference type="EMBL" id="BK002278">
    <property type="protein sequence ID" value="DAA03121.1"/>
    <property type="molecule type" value="Genomic_DNA"/>
</dbReference>
<dbReference type="AlphaFoldDB" id="Q6IKT8"/>
<organism evidence="1">
    <name type="scientific">Drosophila melanogaster</name>
    <name type="common">Fruit fly</name>
    <dbReference type="NCBI Taxonomy" id="7227"/>
    <lineage>
        <taxon>Eukaryota</taxon>
        <taxon>Metazoa</taxon>
        <taxon>Ecdysozoa</taxon>
        <taxon>Arthropoda</taxon>
        <taxon>Hexapoda</taxon>
        <taxon>Insecta</taxon>
        <taxon>Pterygota</taxon>
        <taxon>Neoptera</taxon>
        <taxon>Endopterygota</taxon>
        <taxon>Diptera</taxon>
        <taxon>Brachycera</taxon>
        <taxon>Muscomorpha</taxon>
        <taxon>Ephydroidea</taxon>
        <taxon>Drosophilidae</taxon>
        <taxon>Drosophila</taxon>
        <taxon>Sophophora</taxon>
    </lineage>
</organism>
<reference evidence="1" key="1">
    <citation type="journal article" date="2003" name="Genome Biol.">
        <title>An integrated gene annotation and transcriptional profiling approach towards the full gene content of the Drosophila genome.</title>
        <authorList>
            <person name="Hild M."/>
            <person name="Beckmann B."/>
            <person name="Haas S.A."/>
            <person name="Koch B."/>
            <person name="Solovyev V."/>
            <person name="Busold C."/>
            <person name="Fellenberg K."/>
            <person name="Boutros M."/>
            <person name="Vingron M."/>
            <person name="Sauer F."/>
            <person name="Hoheisel J.D."/>
            <person name="Paro R."/>
        </authorList>
    </citation>
    <scope>NUCLEOTIDE SEQUENCE</scope>
</reference>
<gene>
    <name evidence="1" type="ORF">HDC11480</name>
</gene>
<sequence>MEKKWKNKVSRSRWPGETEMLLKCSPPSSSSASYEFNFRTPKPIKTPDAAGEKLKFFALAQARGIGQVLEPPAATTRLHLRVVSGPPFRHWFPRPSCAHFMFEAKVRATCRILGVLTPLHFTPLHSEPSARWPQNYAKCLRDSVSANSGPLERIRRLS</sequence>
<proteinExistence type="predicted"/>